<evidence type="ECO:0000256" key="1">
    <source>
        <dbReference type="SAM" id="MobiDB-lite"/>
    </source>
</evidence>
<evidence type="ECO:0000313" key="3">
    <source>
        <dbReference type="Proteomes" id="UP000004535"/>
    </source>
</evidence>
<protein>
    <submittedName>
        <fullName evidence="2">Alpha helical protein</fullName>
    </submittedName>
</protein>
<dbReference type="AlphaFoldDB" id="B9BNQ2"/>
<dbReference type="Pfam" id="PF07295">
    <property type="entry name" value="DUF1451"/>
    <property type="match status" value="1"/>
</dbReference>
<accession>B9BNQ2</accession>
<feature type="compositionally biased region" description="Basic and acidic residues" evidence="1">
    <location>
        <begin position="57"/>
        <end position="68"/>
    </location>
</feature>
<proteinExistence type="predicted"/>
<dbReference type="Proteomes" id="UP000004535">
    <property type="component" value="Unassembled WGS sequence"/>
</dbReference>
<name>B9BNQ2_9BURK</name>
<organism evidence="2 3">
    <name type="scientific">Burkholderia multivorans CGD2</name>
    <dbReference type="NCBI Taxonomy" id="513052"/>
    <lineage>
        <taxon>Bacteria</taxon>
        <taxon>Pseudomonadati</taxon>
        <taxon>Pseudomonadota</taxon>
        <taxon>Betaproteobacteria</taxon>
        <taxon>Burkholderiales</taxon>
        <taxon>Burkholderiaceae</taxon>
        <taxon>Burkholderia</taxon>
        <taxon>Burkholderia cepacia complex</taxon>
    </lineage>
</organism>
<evidence type="ECO:0000313" key="2">
    <source>
        <dbReference type="EMBL" id="EEE07220.1"/>
    </source>
</evidence>
<comment type="caution">
    <text evidence="2">The sequence shown here is derived from an EMBL/GenBank/DDBJ whole genome shotgun (WGS) entry which is preliminary data.</text>
</comment>
<feature type="region of interest" description="Disordered" evidence="1">
    <location>
        <begin position="45"/>
        <end position="68"/>
    </location>
</feature>
<reference evidence="2 3" key="1">
    <citation type="journal article" date="2012" name="J. Bacteriol.">
        <title>Draft Genome Sequence Determination for Cystic Fibrosis and Chronic Granulomatous Disease Burkholderia multivorans Isolates.</title>
        <authorList>
            <person name="Varga J.J."/>
            <person name="Losada L."/>
            <person name="Zelazny A.M."/>
            <person name="Brinkac L."/>
            <person name="Harkins D."/>
            <person name="Radune D."/>
            <person name="Hostetler J."/>
            <person name="Sampaio E.P."/>
            <person name="Ronning C.M."/>
            <person name="Nierman W.C."/>
            <person name="Greenberg D.E."/>
            <person name="Holland S.M."/>
            <person name="Goldberg J.B."/>
        </authorList>
    </citation>
    <scope>NUCLEOTIDE SEQUENCE [LARGE SCALE GENOMIC DNA]</scope>
    <source>
        <strain evidence="2 3">CGD2</strain>
    </source>
</reference>
<dbReference type="EMBL" id="ACFC01000004">
    <property type="protein sequence ID" value="EEE07220.1"/>
    <property type="molecule type" value="Genomic_DNA"/>
</dbReference>
<dbReference type="InterPro" id="IPR009912">
    <property type="entry name" value="DUF1451"/>
</dbReference>
<gene>
    <name evidence="2" type="ORF">BURMUCGD2_6322</name>
</gene>
<sequence>MRPARVRASSWRFEMTAHAGEKAEKTGDFRCEKCHRSTHVREGERIPKCPHCGNDTYGERTREPGNKG</sequence>